<keyword evidence="2" id="KW-0378">Hydrolase</keyword>
<keyword evidence="3" id="KW-0732">Signal</keyword>
<dbReference type="InterPro" id="IPR012338">
    <property type="entry name" value="Beta-lactam/transpept-like"/>
</dbReference>
<dbReference type="OrthoDB" id="9802627at2"/>
<dbReference type="Proteomes" id="UP000251835">
    <property type="component" value="Unassembled WGS sequence"/>
</dbReference>
<dbReference type="Gene3D" id="3.50.80.20">
    <property type="entry name" value="D-Ala-D-Ala carboxypeptidase C, peptidase S13"/>
    <property type="match status" value="1"/>
</dbReference>
<proteinExistence type="inferred from homology"/>
<evidence type="ECO:0000256" key="3">
    <source>
        <dbReference type="SAM" id="SignalP"/>
    </source>
</evidence>
<dbReference type="InterPro" id="IPR000667">
    <property type="entry name" value="Peptidase_S13"/>
</dbReference>
<dbReference type="PANTHER" id="PTHR30023">
    <property type="entry name" value="D-ALANYL-D-ALANINE CARBOXYPEPTIDASE"/>
    <property type="match status" value="1"/>
</dbReference>
<keyword evidence="5" id="KW-1185">Reference proteome</keyword>
<dbReference type="GO" id="GO:0000270">
    <property type="term" value="P:peptidoglycan metabolic process"/>
    <property type="evidence" value="ECO:0007669"/>
    <property type="project" value="TreeGrafter"/>
</dbReference>
<gene>
    <name evidence="4" type="ORF">C7377_0894</name>
</gene>
<dbReference type="EMBL" id="QENZ01000003">
    <property type="protein sequence ID" value="PVX52567.1"/>
    <property type="molecule type" value="Genomic_DNA"/>
</dbReference>
<dbReference type="GO" id="GO:0006508">
    <property type="term" value="P:proteolysis"/>
    <property type="evidence" value="ECO:0007669"/>
    <property type="project" value="InterPro"/>
</dbReference>
<dbReference type="AlphaFoldDB" id="A0A7L4UTA3"/>
<name>A0A7L4UTA3_BALHA</name>
<dbReference type="PANTHER" id="PTHR30023:SF0">
    <property type="entry name" value="PENICILLIN-SENSITIVE CARBOXYPEPTIDASE A"/>
    <property type="match status" value="1"/>
</dbReference>
<organism evidence="4 5">
    <name type="scientific">Balneicella halophila</name>
    <dbReference type="NCBI Taxonomy" id="1537566"/>
    <lineage>
        <taxon>Bacteria</taxon>
        <taxon>Pseudomonadati</taxon>
        <taxon>Bacteroidota</taxon>
        <taxon>Bacteroidia</taxon>
        <taxon>Bacteroidales</taxon>
        <taxon>Balneicellaceae</taxon>
        <taxon>Balneicella</taxon>
    </lineage>
</organism>
<dbReference type="Gene3D" id="3.40.710.10">
    <property type="entry name" value="DD-peptidase/beta-lactamase superfamily"/>
    <property type="match status" value="1"/>
</dbReference>
<dbReference type="Pfam" id="PF02113">
    <property type="entry name" value="Peptidase_S13"/>
    <property type="match status" value="1"/>
</dbReference>
<keyword evidence="4" id="KW-0121">Carboxypeptidase</keyword>
<dbReference type="SUPFAM" id="SSF56601">
    <property type="entry name" value="beta-lactamase/transpeptidase-like"/>
    <property type="match status" value="1"/>
</dbReference>
<dbReference type="RefSeq" id="WP_116496095.1">
    <property type="nucleotide sequence ID" value="NZ_QENZ01000003.1"/>
</dbReference>
<protein>
    <submittedName>
        <fullName evidence="4">D-alanyl-D-alanine carboxypeptidase/D-alanyl-D-alanine-endopeptidase (Penicillin-binding protein 4)</fullName>
    </submittedName>
</protein>
<dbReference type="PRINTS" id="PR00922">
    <property type="entry name" value="DADACBPTASE3"/>
</dbReference>
<sequence>MRRSKLLIFLLLNAVVATFGQGAQTIHRSINEFVTDEDLKHASLGIHVISSNGEELGAYNAEKSLATASILKLLSTATVLEQKGADFRYETPVSYTGKLQNGLLNGSIVITGVGDPTFNSKYFKDKNAVNEIVYLLKSKGIKLISGDIFIDESAFDARVPSTWTWEDLGNYYGATVHPINYNDNLYKLTFTTAKAGSLAKITSVKPDLGLAIRSEVLASKIKADKAYIFGAPFSKERIVRGTLPEYRKIFTVKGSLPNPALAFGQALKKTLISSGIPVKGMVKITPCTETKIELGVISSPALRDIIKQTNHKSINLYAEALLYLVEGSKSTAREDLLKSLKNYWEGKGLGVDGLYLHDGSGLSHFNAANPSFFTALLRYMSESSQTGAFKKSLPLSGLNGTLKYLGKNTDLVGKAHAKSGSMQQVCCYAGYLKTQSGEEVAFAVMVNNYRGSTSKLRNKIAQLLMKW</sequence>
<feature type="signal peptide" evidence="3">
    <location>
        <begin position="1"/>
        <end position="22"/>
    </location>
</feature>
<evidence type="ECO:0000256" key="1">
    <source>
        <dbReference type="ARBA" id="ARBA00006096"/>
    </source>
</evidence>
<keyword evidence="4" id="KW-0645">Protease</keyword>
<reference evidence="4 5" key="1">
    <citation type="submission" date="2018-05" db="EMBL/GenBank/DDBJ databases">
        <title>Genomic Encyclopedia of Type Strains, Phase IV (KMG-IV): sequencing the most valuable type-strain genomes for metagenomic binning, comparative biology and taxonomic classification.</title>
        <authorList>
            <person name="Goeker M."/>
        </authorList>
    </citation>
    <scope>NUCLEOTIDE SEQUENCE [LARGE SCALE GENOMIC DNA]</scope>
    <source>
        <strain evidence="4 5">DSM 28579</strain>
    </source>
</reference>
<evidence type="ECO:0000313" key="4">
    <source>
        <dbReference type="EMBL" id="PVX52567.1"/>
    </source>
</evidence>
<accession>A0A7L4UTA3</accession>
<comment type="similarity">
    <text evidence="1">Belongs to the peptidase S13 family.</text>
</comment>
<feature type="chain" id="PRO_5029493444" evidence="3">
    <location>
        <begin position="23"/>
        <end position="467"/>
    </location>
</feature>
<evidence type="ECO:0000256" key="2">
    <source>
        <dbReference type="ARBA" id="ARBA00022801"/>
    </source>
</evidence>
<comment type="caution">
    <text evidence="4">The sequence shown here is derived from an EMBL/GenBank/DDBJ whole genome shotgun (WGS) entry which is preliminary data.</text>
</comment>
<dbReference type="NCBIfam" id="TIGR00666">
    <property type="entry name" value="PBP4"/>
    <property type="match status" value="1"/>
</dbReference>
<evidence type="ECO:0000313" key="5">
    <source>
        <dbReference type="Proteomes" id="UP000251835"/>
    </source>
</evidence>
<dbReference type="GO" id="GO:0004185">
    <property type="term" value="F:serine-type carboxypeptidase activity"/>
    <property type="evidence" value="ECO:0007669"/>
    <property type="project" value="InterPro"/>
</dbReference>